<organism evidence="1 2">
    <name type="scientific">Cotesia glomerata</name>
    <name type="common">Lepidopteran parasitic wasp</name>
    <name type="synonym">Apanteles glomeratus</name>
    <dbReference type="NCBI Taxonomy" id="32391"/>
    <lineage>
        <taxon>Eukaryota</taxon>
        <taxon>Metazoa</taxon>
        <taxon>Ecdysozoa</taxon>
        <taxon>Arthropoda</taxon>
        <taxon>Hexapoda</taxon>
        <taxon>Insecta</taxon>
        <taxon>Pterygota</taxon>
        <taxon>Neoptera</taxon>
        <taxon>Endopterygota</taxon>
        <taxon>Hymenoptera</taxon>
        <taxon>Apocrita</taxon>
        <taxon>Ichneumonoidea</taxon>
        <taxon>Braconidae</taxon>
        <taxon>Microgastrinae</taxon>
        <taxon>Cotesia</taxon>
    </lineage>
</organism>
<sequence>MTLPKKFAVVQFYEVSNLGQNPYKSVPKIWLEFGNSDDVFLHYPTAEELPFSIDRIINYASPLLSWPIHAATFVCELANVYVLDTYEECLFLMAHMDVNLPEEYAIMTWKKLSREFRERQNHQQSNSIFYQLWNWFLSFFN</sequence>
<accession>A0AAV7IA97</accession>
<protein>
    <submittedName>
        <fullName evidence="1">Uncharacterized protein</fullName>
    </submittedName>
</protein>
<evidence type="ECO:0000313" key="2">
    <source>
        <dbReference type="Proteomes" id="UP000826195"/>
    </source>
</evidence>
<dbReference type="AlphaFoldDB" id="A0AAV7IA97"/>
<evidence type="ECO:0000313" key="1">
    <source>
        <dbReference type="EMBL" id="KAH0547140.1"/>
    </source>
</evidence>
<proteinExistence type="predicted"/>
<dbReference type="EMBL" id="JAHXZJ010002237">
    <property type="protein sequence ID" value="KAH0547140.1"/>
    <property type="molecule type" value="Genomic_DNA"/>
</dbReference>
<reference evidence="1 2" key="1">
    <citation type="journal article" date="2021" name="J. Hered.">
        <title>A chromosome-level genome assembly of the parasitoid wasp, Cotesia glomerata (Hymenoptera: Braconidae).</title>
        <authorList>
            <person name="Pinto B.J."/>
            <person name="Weis J.J."/>
            <person name="Gamble T."/>
            <person name="Ode P.J."/>
            <person name="Paul R."/>
            <person name="Zaspel J.M."/>
        </authorList>
    </citation>
    <scope>NUCLEOTIDE SEQUENCE [LARGE SCALE GENOMIC DNA]</scope>
    <source>
        <strain evidence="1">CgM1</strain>
    </source>
</reference>
<comment type="caution">
    <text evidence="1">The sequence shown here is derived from an EMBL/GenBank/DDBJ whole genome shotgun (WGS) entry which is preliminary data.</text>
</comment>
<dbReference type="Proteomes" id="UP000826195">
    <property type="component" value="Unassembled WGS sequence"/>
</dbReference>
<name>A0AAV7IA97_COTGL</name>
<keyword evidence="2" id="KW-1185">Reference proteome</keyword>
<gene>
    <name evidence="1" type="ORF">KQX54_017239</name>
</gene>